<dbReference type="InParanoid" id="B0CYQ2"/>
<dbReference type="Pfam" id="PF01363">
    <property type="entry name" value="FYVE"/>
    <property type="match status" value="1"/>
</dbReference>
<proteinExistence type="predicted"/>
<dbReference type="SUPFAM" id="SSF48403">
    <property type="entry name" value="Ankyrin repeat"/>
    <property type="match status" value="1"/>
</dbReference>
<sequence length="893" mass="98936">MQLSDDGDDEHFVYPAPSSSNIREATPPRQIHPTPAQLESLYAAASSGDLTLLKRLFKSATETGDVQPFSLANDASSRTGFTALHASASRGYLDIVTWREPLAFFPLPGTHRVLVVDDCGAMPDLEDREGETALHKAALHGHISIVSYLLPGKADVHAQDADGWTALHNACSKGYLDIVMWLCENGGAASTKNGVSGVDVRSNDGWTPLMNASSKGHLPVVLYLLTKQSANPLVRNKWGETAYDVAAAVFEVWICEVLQQAESKRWHASPTPYNPLLVHTTLPLLLYENQRLDTRGRPKFSASGLGRHGRRPPFELKLPKPDDDTGAQEIAAWRSGVQLPAREAPWVLPKPEAVTENVERSHFWLSDWILDISHFAVDPQEGWQYAQSFGESDECWVAEKPPHLERMLHGNGGSTSKRSASLSSSSPGRVTHTWVRRRRWVRIMRRRLDIPPLPFLEPDGAMYHLEADGSLIPFIEETQNDPSDGQELGTMASTFLSSAQDYVARARYLVEKHSQDLDSNAALTSAVETRRAIANLERSTTELRQGILGDDDSERKIQAEVLLNAYSRELERRRLSAGALGLLAEHDDEQFDSGDNSSDEEFHYPTSPPSREMARLSSTSFASTDHFTRPGTSRVPADLTPQLSQAPDFRVPTREAPQKVISHQWISPSPHGSNAQWERDESVKQCRECQRRFNFILRRHHCRKCGRIFCDRCSSHWASLDPSDIVYDPTSPDVPASATPQRLCQGCFDEVNADRPDKLRDGGTSMECVIVDQERLTIPGRLTTMQRSSQLSDLADCPVCNQNLDDVGGSSKQEIHVKRCLEGESGSTPQAAKYFVYCLPAASPLIGIQCVICLGGEFVKGTSVGRLSCFCSFHSACLSCWLQRGKDCPVHAR</sequence>
<dbReference type="InterPro" id="IPR036770">
    <property type="entry name" value="Ankyrin_rpt-contain_sf"/>
</dbReference>
<dbReference type="Gene3D" id="3.30.40.10">
    <property type="entry name" value="Zinc/RING finger domain, C3HC4 (zinc finger)"/>
    <property type="match status" value="2"/>
</dbReference>
<evidence type="ECO:0000256" key="1">
    <source>
        <dbReference type="ARBA" id="ARBA00022723"/>
    </source>
</evidence>
<dbReference type="InterPro" id="IPR017455">
    <property type="entry name" value="Znf_FYVE-rel"/>
</dbReference>
<reference evidence="10 11" key="1">
    <citation type="journal article" date="2008" name="Nature">
        <title>The genome of Laccaria bicolor provides insights into mycorrhizal symbiosis.</title>
        <authorList>
            <person name="Martin F."/>
            <person name="Aerts A."/>
            <person name="Ahren D."/>
            <person name="Brun A."/>
            <person name="Danchin E.G.J."/>
            <person name="Duchaussoy F."/>
            <person name="Gibon J."/>
            <person name="Kohler A."/>
            <person name="Lindquist E."/>
            <person name="Pereda V."/>
            <person name="Salamov A."/>
            <person name="Shapiro H.J."/>
            <person name="Wuyts J."/>
            <person name="Blaudez D."/>
            <person name="Buee M."/>
            <person name="Brokstein P."/>
            <person name="Canbaeck B."/>
            <person name="Cohen D."/>
            <person name="Courty P.E."/>
            <person name="Coutinho P.M."/>
            <person name="Delaruelle C."/>
            <person name="Detter J.C."/>
            <person name="Deveau A."/>
            <person name="DiFazio S."/>
            <person name="Duplessis S."/>
            <person name="Fraissinet-Tachet L."/>
            <person name="Lucic E."/>
            <person name="Frey-Klett P."/>
            <person name="Fourrey C."/>
            <person name="Feussner I."/>
            <person name="Gay G."/>
            <person name="Grimwood J."/>
            <person name="Hoegger P.J."/>
            <person name="Jain P."/>
            <person name="Kilaru S."/>
            <person name="Labbe J."/>
            <person name="Lin Y.C."/>
            <person name="Legue V."/>
            <person name="Le Tacon F."/>
            <person name="Marmeisse R."/>
            <person name="Melayah D."/>
            <person name="Montanini B."/>
            <person name="Muratet M."/>
            <person name="Nehls U."/>
            <person name="Niculita-Hirzel H."/>
            <person name="Oudot-Le Secq M.P."/>
            <person name="Peter M."/>
            <person name="Quesneville H."/>
            <person name="Rajashekar B."/>
            <person name="Reich M."/>
            <person name="Rouhier N."/>
            <person name="Schmutz J."/>
            <person name="Yin T."/>
            <person name="Chalot M."/>
            <person name="Henrissat B."/>
            <person name="Kuees U."/>
            <person name="Lucas S."/>
            <person name="Van de Peer Y."/>
            <person name="Podila G.K."/>
            <person name="Polle A."/>
            <person name="Pukkila P.J."/>
            <person name="Richardson P.M."/>
            <person name="Rouze P."/>
            <person name="Sanders I.R."/>
            <person name="Stajich J.E."/>
            <person name="Tunlid A."/>
            <person name="Tuskan G."/>
            <person name="Grigoriev I.V."/>
        </authorList>
    </citation>
    <scope>NUCLEOTIDE SEQUENCE [LARGE SCALE GENOMIC DNA]</scope>
    <source>
        <strain evidence="11">S238N-H82 / ATCC MYA-4686</strain>
    </source>
</reference>
<dbReference type="InterPro" id="IPR011011">
    <property type="entry name" value="Znf_FYVE_PHD"/>
</dbReference>
<dbReference type="PROSITE" id="PS50088">
    <property type="entry name" value="ANK_REPEAT"/>
    <property type="match status" value="3"/>
</dbReference>
<feature type="domain" description="FYVE-type" evidence="9">
    <location>
        <begin position="680"/>
        <end position="752"/>
    </location>
</feature>
<dbReference type="PANTHER" id="PTHR24171">
    <property type="entry name" value="ANKYRIN REPEAT DOMAIN-CONTAINING PROTEIN 39-RELATED"/>
    <property type="match status" value="1"/>
</dbReference>
<evidence type="ECO:0000256" key="4">
    <source>
        <dbReference type="ARBA" id="ARBA00022833"/>
    </source>
</evidence>
<evidence type="ECO:0000256" key="6">
    <source>
        <dbReference type="PROSITE-ProRule" id="PRU00023"/>
    </source>
</evidence>
<evidence type="ECO:0000256" key="5">
    <source>
        <dbReference type="ARBA" id="ARBA00023043"/>
    </source>
</evidence>
<dbReference type="OrthoDB" id="10057496at2759"/>
<dbReference type="HOGENOM" id="CLU_006668_0_0_1"/>
<keyword evidence="1" id="KW-0479">Metal-binding</keyword>
<dbReference type="AlphaFoldDB" id="B0CYQ2"/>
<dbReference type="PANTHER" id="PTHR24171:SF10">
    <property type="entry name" value="ANKYRIN REPEAT DOMAIN-CONTAINING PROTEIN 29-LIKE"/>
    <property type="match status" value="1"/>
</dbReference>
<feature type="region of interest" description="Disordered" evidence="8">
    <location>
        <begin position="588"/>
        <end position="651"/>
    </location>
</feature>
<dbReference type="SMART" id="SM00064">
    <property type="entry name" value="FYVE"/>
    <property type="match status" value="1"/>
</dbReference>
<keyword evidence="4" id="KW-0862">Zinc</keyword>
<protein>
    <submittedName>
        <fullName evidence="10">Predicted protein</fullName>
    </submittedName>
</protein>
<evidence type="ECO:0000256" key="7">
    <source>
        <dbReference type="PROSITE-ProRule" id="PRU00091"/>
    </source>
</evidence>
<evidence type="ECO:0000256" key="3">
    <source>
        <dbReference type="ARBA" id="ARBA00022771"/>
    </source>
</evidence>
<evidence type="ECO:0000256" key="8">
    <source>
        <dbReference type="SAM" id="MobiDB-lite"/>
    </source>
</evidence>
<feature type="compositionally biased region" description="Polar residues" evidence="8">
    <location>
        <begin position="616"/>
        <end position="625"/>
    </location>
</feature>
<feature type="region of interest" description="Disordered" evidence="8">
    <location>
        <begin position="1"/>
        <end position="29"/>
    </location>
</feature>
<evidence type="ECO:0000313" key="11">
    <source>
        <dbReference type="Proteomes" id="UP000001194"/>
    </source>
</evidence>
<feature type="compositionally biased region" description="Low complexity" evidence="8">
    <location>
        <begin position="414"/>
        <end position="427"/>
    </location>
</feature>
<dbReference type="InterPro" id="IPR000306">
    <property type="entry name" value="Znf_FYVE"/>
</dbReference>
<organism evidence="11">
    <name type="scientific">Laccaria bicolor (strain S238N-H82 / ATCC MYA-4686)</name>
    <name type="common">Bicoloured deceiver</name>
    <name type="synonym">Laccaria laccata var. bicolor</name>
    <dbReference type="NCBI Taxonomy" id="486041"/>
    <lineage>
        <taxon>Eukaryota</taxon>
        <taxon>Fungi</taxon>
        <taxon>Dikarya</taxon>
        <taxon>Basidiomycota</taxon>
        <taxon>Agaricomycotina</taxon>
        <taxon>Agaricomycetes</taxon>
        <taxon>Agaricomycetidae</taxon>
        <taxon>Agaricales</taxon>
        <taxon>Agaricineae</taxon>
        <taxon>Hydnangiaceae</taxon>
        <taxon>Laccaria</taxon>
    </lineage>
</organism>
<dbReference type="SUPFAM" id="SSF57903">
    <property type="entry name" value="FYVE/PHD zinc finger"/>
    <property type="match status" value="1"/>
</dbReference>
<dbReference type="STRING" id="486041.B0CYQ2"/>
<dbReference type="KEGG" id="lbc:LACBIDRAFT_311954"/>
<feature type="repeat" description="ANK" evidence="6">
    <location>
        <begin position="162"/>
        <end position="194"/>
    </location>
</feature>
<dbReference type="Pfam" id="PF12796">
    <property type="entry name" value="Ank_2"/>
    <property type="match status" value="1"/>
</dbReference>
<evidence type="ECO:0000313" key="10">
    <source>
        <dbReference type="EMBL" id="EDR12492.1"/>
    </source>
</evidence>
<dbReference type="RefSeq" id="XP_001876756.1">
    <property type="nucleotide sequence ID" value="XM_001876721.1"/>
</dbReference>
<dbReference type="GeneID" id="6072825"/>
<dbReference type="SMART" id="SM00248">
    <property type="entry name" value="ANK"/>
    <property type="match status" value="3"/>
</dbReference>
<evidence type="ECO:0000256" key="2">
    <source>
        <dbReference type="ARBA" id="ARBA00022737"/>
    </source>
</evidence>
<dbReference type="Pfam" id="PF13857">
    <property type="entry name" value="Ank_5"/>
    <property type="match status" value="1"/>
</dbReference>
<dbReference type="Gene3D" id="1.25.40.20">
    <property type="entry name" value="Ankyrin repeat-containing domain"/>
    <property type="match status" value="2"/>
</dbReference>
<dbReference type="InterPro" id="IPR013083">
    <property type="entry name" value="Znf_RING/FYVE/PHD"/>
</dbReference>
<accession>B0CYQ2</accession>
<evidence type="ECO:0000259" key="9">
    <source>
        <dbReference type="PROSITE" id="PS50178"/>
    </source>
</evidence>
<keyword evidence="3 7" id="KW-0863">Zinc-finger</keyword>
<feature type="repeat" description="ANK" evidence="6">
    <location>
        <begin position="129"/>
        <end position="161"/>
    </location>
</feature>
<name>B0CYQ2_LACBS</name>
<dbReference type="Proteomes" id="UP000001194">
    <property type="component" value="Unassembled WGS sequence"/>
</dbReference>
<feature type="region of interest" description="Disordered" evidence="8">
    <location>
        <begin position="407"/>
        <end position="427"/>
    </location>
</feature>
<keyword evidence="11" id="KW-1185">Reference proteome</keyword>
<keyword evidence="5 6" id="KW-0040">ANK repeat</keyword>
<dbReference type="InterPro" id="IPR002110">
    <property type="entry name" value="Ankyrin_rpt"/>
</dbReference>
<dbReference type="EMBL" id="DS547094">
    <property type="protein sequence ID" value="EDR12492.1"/>
    <property type="molecule type" value="Genomic_DNA"/>
</dbReference>
<dbReference type="SUPFAM" id="SSF57850">
    <property type="entry name" value="RING/U-box"/>
    <property type="match status" value="1"/>
</dbReference>
<gene>
    <name evidence="10" type="ORF">LACBIDRAFT_311954</name>
</gene>
<feature type="repeat" description="ANK" evidence="6">
    <location>
        <begin position="204"/>
        <end position="237"/>
    </location>
</feature>
<dbReference type="PROSITE" id="PS50178">
    <property type="entry name" value="ZF_FYVE"/>
    <property type="match status" value="1"/>
</dbReference>
<dbReference type="PROSITE" id="PS50297">
    <property type="entry name" value="ANK_REP_REGION"/>
    <property type="match status" value="2"/>
</dbReference>
<keyword evidence="2" id="KW-0677">Repeat</keyword>
<dbReference type="GO" id="GO:0008270">
    <property type="term" value="F:zinc ion binding"/>
    <property type="evidence" value="ECO:0007669"/>
    <property type="project" value="UniProtKB-KW"/>
</dbReference>